<evidence type="ECO:0000313" key="5">
    <source>
        <dbReference type="EMBL" id="MFC4075945.1"/>
    </source>
</evidence>
<dbReference type="EMBL" id="JBHSAP010000007">
    <property type="protein sequence ID" value="MFC4075945.1"/>
    <property type="molecule type" value="Genomic_DNA"/>
</dbReference>
<evidence type="ECO:0000256" key="1">
    <source>
        <dbReference type="ARBA" id="ARBA00008138"/>
    </source>
</evidence>
<dbReference type="GO" id="GO:0032259">
    <property type="term" value="P:methylation"/>
    <property type="evidence" value="ECO:0007669"/>
    <property type="project" value="UniProtKB-KW"/>
</dbReference>
<dbReference type="InterPro" id="IPR007213">
    <property type="entry name" value="Ppm1/Ppm2/Tcmp"/>
</dbReference>
<keyword evidence="6" id="KW-1185">Reference proteome</keyword>
<dbReference type="PANTHER" id="PTHR43619">
    <property type="entry name" value="S-ADENOSYL-L-METHIONINE-DEPENDENT METHYLTRANSFERASE YKTD-RELATED"/>
    <property type="match status" value="1"/>
</dbReference>
<dbReference type="InterPro" id="IPR029063">
    <property type="entry name" value="SAM-dependent_MTases_sf"/>
</dbReference>
<sequence>MKENQVSLTAIMTAYLRAYHATNDAPKIFDDFLAERLIPEERRALIEQGFSHALLMNDSERNAASSDQTTNALPHLLQAMGLPHVLSRSRYTEDTLEQAVKQGVEQYVILGAGMDTFAFRRPDLLSQIQVFEVDHPATQAFKRERLAELAWETPSNLYFVPVDFTKESLADALQGTSYDRQIKSFFSWLGVTMYLTRSEVFATLRSITKVAPVSSTVIFDYFVPEVTASPLKERQEALRKIGEPLQTTFDPSTLAFELESLGLRLHEDVSPSDIQERYFQSRTDGYCASKHVRFARAVVE</sequence>
<evidence type="ECO:0000313" key="6">
    <source>
        <dbReference type="Proteomes" id="UP001595843"/>
    </source>
</evidence>
<keyword evidence="3" id="KW-0808">Transferase</keyword>
<keyword evidence="4" id="KW-0949">S-adenosyl-L-methionine</keyword>
<dbReference type="Gene3D" id="3.40.50.150">
    <property type="entry name" value="Vaccinia Virus protein VP39"/>
    <property type="match status" value="1"/>
</dbReference>
<organism evidence="5 6">
    <name type="scientific">Salinithrix halophila</name>
    <dbReference type="NCBI Taxonomy" id="1485204"/>
    <lineage>
        <taxon>Bacteria</taxon>
        <taxon>Bacillati</taxon>
        <taxon>Bacillota</taxon>
        <taxon>Bacilli</taxon>
        <taxon>Bacillales</taxon>
        <taxon>Thermoactinomycetaceae</taxon>
        <taxon>Salinithrix</taxon>
    </lineage>
</organism>
<dbReference type="RefSeq" id="WP_380702334.1">
    <property type="nucleotide sequence ID" value="NZ_JBHSAP010000007.1"/>
</dbReference>
<dbReference type="SUPFAM" id="SSF53335">
    <property type="entry name" value="S-adenosyl-L-methionine-dependent methyltransferases"/>
    <property type="match status" value="1"/>
</dbReference>
<reference evidence="6" key="1">
    <citation type="journal article" date="2019" name="Int. J. Syst. Evol. Microbiol.">
        <title>The Global Catalogue of Microorganisms (GCM) 10K type strain sequencing project: providing services to taxonomists for standard genome sequencing and annotation.</title>
        <authorList>
            <consortium name="The Broad Institute Genomics Platform"/>
            <consortium name="The Broad Institute Genome Sequencing Center for Infectious Disease"/>
            <person name="Wu L."/>
            <person name="Ma J."/>
        </authorList>
    </citation>
    <scope>NUCLEOTIDE SEQUENCE [LARGE SCALE GENOMIC DNA]</scope>
    <source>
        <strain evidence="6">IBRC-M 10813</strain>
    </source>
</reference>
<dbReference type="NCBIfam" id="TIGR00027">
    <property type="entry name" value="mthyl_TIGR00027"/>
    <property type="match status" value="1"/>
</dbReference>
<comment type="function">
    <text evidence="4">Exhibits S-adenosyl-L-methionine-dependent methyltransferase activity.</text>
</comment>
<evidence type="ECO:0000256" key="3">
    <source>
        <dbReference type="ARBA" id="ARBA00022679"/>
    </source>
</evidence>
<comment type="caution">
    <text evidence="5">The sequence shown here is derived from an EMBL/GenBank/DDBJ whole genome shotgun (WGS) entry which is preliminary data.</text>
</comment>
<dbReference type="GO" id="GO:0008168">
    <property type="term" value="F:methyltransferase activity"/>
    <property type="evidence" value="ECO:0007669"/>
    <property type="project" value="UniProtKB-KW"/>
</dbReference>
<dbReference type="PANTHER" id="PTHR43619:SF2">
    <property type="entry name" value="S-ADENOSYL-L-METHIONINE-DEPENDENT METHYLTRANSFERASES SUPERFAMILY PROTEIN"/>
    <property type="match status" value="1"/>
</dbReference>
<name>A0ABV8JCA2_9BACL</name>
<dbReference type="EC" id="2.1.1.-" evidence="4"/>
<keyword evidence="2 4" id="KW-0489">Methyltransferase</keyword>
<dbReference type="Proteomes" id="UP001595843">
    <property type="component" value="Unassembled WGS sequence"/>
</dbReference>
<proteinExistence type="inferred from homology"/>
<dbReference type="InterPro" id="IPR011610">
    <property type="entry name" value="SAM_mthyl_Trfase_ML2640-like"/>
</dbReference>
<evidence type="ECO:0000256" key="4">
    <source>
        <dbReference type="RuleBase" id="RU362030"/>
    </source>
</evidence>
<evidence type="ECO:0000256" key="2">
    <source>
        <dbReference type="ARBA" id="ARBA00022603"/>
    </source>
</evidence>
<protein>
    <recommendedName>
        <fullName evidence="4">S-adenosyl-L-methionine-dependent methyltransferase</fullName>
        <ecNumber evidence="4">2.1.1.-</ecNumber>
    </recommendedName>
</protein>
<dbReference type="Pfam" id="PF04072">
    <property type="entry name" value="LCM"/>
    <property type="match status" value="1"/>
</dbReference>
<accession>A0ABV8JCA2</accession>
<comment type="similarity">
    <text evidence="1 4">Belongs to the UPF0677 family.</text>
</comment>
<gene>
    <name evidence="5" type="ORF">ACFOUO_03895</name>
</gene>